<feature type="region of interest" description="Disordered" evidence="1">
    <location>
        <begin position="102"/>
        <end position="124"/>
    </location>
</feature>
<sequence>MWTCANSRSIDAPANRRARNPSRSTKSHSIAISSTLASPPPTTSSSPHSVFPYASSPLSDAGSGDRSRRLFWRLHAQFLQHVHARDGDDAFDDTPGGFDFTSADAGSCGGRAEGSTPEPGAVKTRSAGFGKRMGGFGCCTSLVLRLRLCLQPAFDDEDAFRERSVSFRRTSAKWGMRANFIDGGWGGTRGRGVGGAGQRGSHAEAAKHEWAKGEH</sequence>
<comment type="caution">
    <text evidence="2">The sequence shown here is derived from an EMBL/GenBank/DDBJ whole genome shotgun (WGS) entry which is preliminary data.</text>
</comment>
<organism evidence="2 3">
    <name type="scientific">Mycena sanguinolenta</name>
    <dbReference type="NCBI Taxonomy" id="230812"/>
    <lineage>
        <taxon>Eukaryota</taxon>
        <taxon>Fungi</taxon>
        <taxon>Dikarya</taxon>
        <taxon>Basidiomycota</taxon>
        <taxon>Agaricomycotina</taxon>
        <taxon>Agaricomycetes</taxon>
        <taxon>Agaricomycetidae</taxon>
        <taxon>Agaricales</taxon>
        <taxon>Marasmiineae</taxon>
        <taxon>Mycenaceae</taxon>
        <taxon>Mycena</taxon>
    </lineage>
</organism>
<dbReference type="AlphaFoldDB" id="A0A8H6X592"/>
<reference evidence="2" key="1">
    <citation type="submission" date="2020-05" db="EMBL/GenBank/DDBJ databases">
        <title>Mycena genomes resolve the evolution of fungal bioluminescence.</title>
        <authorList>
            <person name="Tsai I.J."/>
        </authorList>
    </citation>
    <scope>NUCLEOTIDE SEQUENCE</scope>
    <source>
        <strain evidence="2">160909Yilan</strain>
    </source>
</reference>
<name>A0A8H6X592_9AGAR</name>
<keyword evidence="3" id="KW-1185">Reference proteome</keyword>
<evidence type="ECO:0000256" key="1">
    <source>
        <dbReference type="SAM" id="MobiDB-lite"/>
    </source>
</evidence>
<feature type="compositionally biased region" description="Low complexity" evidence="1">
    <location>
        <begin position="21"/>
        <end position="49"/>
    </location>
</feature>
<feature type="region of interest" description="Disordered" evidence="1">
    <location>
        <begin position="1"/>
        <end position="49"/>
    </location>
</feature>
<gene>
    <name evidence="2" type="ORF">MSAN_02376500</name>
</gene>
<feature type="region of interest" description="Disordered" evidence="1">
    <location>
        <begin position="191"/>
        <end position="215"/>
    </location>
</feature>
<accession>A0A8H6X592</accession>
<evidence type="ECO:0000313" key="3">
    <source>
        <dbReference type="Proteomes" id="UP000623467"/>
    </source>
</evidence>
<dbReference type="EMBL" id="JACAZH010000047">
    <property type="protein sequence ID" value="KAF7334370.1"/>
    <property type="molecule type" value="Genomic_DNA"/>
</dbReference>
<evidence type="ECO:0000313" key="2">
    <source>
        <dbReference type="EMBL" id="KAF7334370.1"/>
    </source>
</evidence>
<proteinExistence type="predicted"/>
<protein>
    <submittedName>
        <fullName evidence="2">Uncharacterized protein</fullName>
    </submittedName>
</protein>
<dbReference type="Proteomes" id="UP000623467">
    <property type="component" value="Unassembled WGS sequence"/>
</dbReference>
<feature type="compositionally biased region" description="Basic and acidic residues" evidence="1">
    <location>
        <begin position="201"/>
        <end position="215"/>
    </location>
</feature>